<evidence type="ECO:0000313" key="2">
    <source>
        <dbReference type="EMBL" id="MCF7222216.1"/>
    </source>
</evidence>
<dbReference type="Proteomes" id="UP001430796">
    <property type="component" value="Unassembled WGS sequence"/>
</dbReference>
<name>A0ABS9HTJ2_9GAMM</name>
<feature type="compositionally biased region" description="Basic and acidic residues" evidence="1">
    <location>
        <begin position="73"/>
        <end position="83"/>
    </location>
</feature>
<organism evidence="2 3">
    <name type="scientific">Marilutibacter chinensis</name>
    <dbReference type="NCBI Taxonomy" id="2912247"/>
    <lineage>
        <taxon>Bacteria</taxon>
        <taxon>Pseudomonadati</taxon>
        <taxon>Pseudomonadota</taxon>
        <taxon>Gammaproteobacteria</taxon>
        <taxon>Lysobacterales</taxon>
        <taxon>Lysobacteraceae</taxon>
        <taxon>Marilutibacter</taxon>
    </lineage>
</organism>
<dbReference type="EMBL" id="JAKJPO010000005">
    <property type="protein sequence ID" value="MCF7222216.1"/>
    <property type="molecule type" value="Genomic_DNA"/>
</dbReference>
<evidence type="ECO:0000256" key="1">
    <source>
        <dbReference type="SAM" id="MobiDB-lite"/>
    </source>
</evidence>
<feature type="compositionally biased region" description="Acidic residues" evidence="1">
    <location>
        <begin position="32"/>
        <end position="41"/>
    </location>
</feature>
<comment type="caution">
    <text evidence="2">The sequence shown here is derived from an EMBL/GenBank/DDBJ whole genome shotgun (WGS) entry which is preliminary data.</text>
</comment>
<feature type="region of interest" description="Disordered" evidence="1">
    <location>
        <begin position="73"/>
        <end position="98"/>
    </location>
</feature>
<accession>A0ABS9HTJ2</accession>
<protein>
    <submittedName>
        <fullName evidence="2">Uncharacterized protein</fullName>
    </submittedName>
</protein>
<reference evidence="2 3" key="2">
    <citation type="submission" date="2022-01" db="EMBL/GenBank/DDBJ databases">
        <title>Lysobacter chinensis sp. nov., a bacterium isolated from cow dung compost.</title>
        <authorList>
            <person name="Liu Y."/>
        </authorList>
    </citation>
    <scope>NUCLEOTIDE SEQUENCE [LARGE SCALE GENOMIC DNA]</scope>
    <source>
        <strain evidence="2 3">TLK-CK17</strain>
    </source>
</reference>
<reference evidence="3" key="1">
    <citation type="submission" date="2022-01" db="EMBL/GenBank/DDBJ databases">
        <title>Lysobacter chinensis sp. nov., a bacterium isolated from cow dung compost.</title>
        <authorList>
            <person name="Zhou L.Y."/>
        </authorList>
    </citation>
    <scope>NUCLEOTIDE SEQUENCE [LARGE SCALE GENOMIC DNA]</scope>
    <source>
        <strain evidence="3">TLK-CK17</strain>
    </source>
</reference>
<reference evidence="2 3" key="3">
    <citation type="submission" date="2022-01" db="EMBL/GenBank/DDBJ databases">
        <authorList>
            <person name="Zhou L.Y."/>
        </authorList>
    </citation>
    <scope>NUCLEOTIDE SEQUENCE [LARGE SCALE GENOMIC DNA]</scope>
    <source>
        <strain evidence="2 3">TLK-CK17</strain>
    </source>
</reference>
<keyword evidence="3" id="KW-1185">Reference proteome</keyword>
<feature type="region of interest" description="Disordered" evidence="1">
    <location>
        <begin position="13"/>
        <end position="41"/>
    </location>
</feature>
<proteinExistence type="predicted"/>
<gene>
    <name evidence="2" type="ORF">L3V18_10525</name>
</gene>
<sequence>MEVFPNGKTCMAALRWPPKAPGQGSPPRCPPEDSDEDDEPWDEWTVDGLKLVAFYTSDFKGLDALTVMLPEEDRSARRARPEGGRVQPGGCPTEGSDA</sequence>
<evidence type="ECO:0000313" key="3">
    <source>
        <dbReference type="Proteomes" id="UP001430796"/>
    </source>
</evidence>